<feature type="compositionally biased region" description="Low complexity" evidence="2">
    <location>
        <begin position="88"/>
        <end position="110"/>
    </location>
</feature>
<dbReference type="InterPro" id="IPR045099">
    <property type="entry name" value="PITH1-like"/>
</dbReference>
<dbReference type="PANTHER" id="PTHR12175:SF5">
    <property type="entry name" value="OS03G0795500 PROTEIN"/>
    <property type="match status" value="1"/>
</dbReference>
<sequence length="311" mass="34031">ETTSLRSSHAPAQQVRRYVLAAWAFRFRRPDGLRRERARLRDGWGAQAQAERESGRGKDKASGATRPQAAARTQVYATQVVIARDGTSRGPSRSSASPPSLSRPPQLRPSRSFREPSMATAPAPTAAAPAPAAAAAAVPSASVPRGQVDLVDFIDWTGVECLNQDPAHGIANALKQGYREDEGLHLASDSDEQLLIYIPFMQVIKLHSALFKGPEEEGPKTVKLFSNREHMGFSNVNDFPPSDSVDLSSSHLLESKPVTLKYVKFQNVRSLTMFIEDNQSGADITKIQKIALYGTTVDTTNMKDLKKIEEH</sequence>
<evidence type="ECO:0000313" key="4">
    <source>
        <dbReference type="EnsemblPlants" id="AET5Gv21012900.3"/>
    </source>
</evidence>
<dbReference type="GO" id="GO:0005737">
    <property type="term" value="C:cytoplasm"/>
    <property type="evidence" value="ECO:0007669"/>
    <property type="project" value="UniProtKB-ARBA"/>
</dbReference>
<dbReference type="PROSITE" id="PS51532">
    <property type="entry name" value="PITH"/>
    <property type="match status" value="1"/>
</dbReference>
<dbReference type="AlphaFoldDB" id="A0A453M289"/>
<dbReference type="Proteomes" id="UP000015105">
    <property type="component" value="Chromosome 5D"/>
</dbReference>
<reference evidence="5" key="1">
    <citation type="journal article" date="2014" name="Science">
        <title>Ancient hybridizations among the ancestral genomes of bread wheat.</title>
        <authorList>
            <consortium name="International Wheat Genome Sequencing Consortium,"/>
            <person name="Marcussen T."/>
            <person name="Sandve S.R."/>
            <person name="Heier L."/>
            <person name="Spannagl M."/>
            <person name="Pfeifer M."/>
            <person name="Jakobsen K.S."/>
            <person name="Wulff B.B."/>
            <person name="Steuernagel B."/>
            <person name="Mayer K.F."/>
            <person name="Olsen O.A."/>
        </authorList>
    </citation>
    <scope>NUCLEOTIDE SEQUENCE [LARGE SCALE GENOMIC DNA]</scope>
    <source>
        <strain evidence="5">cv. AL8/78</strain>
    </source>
</reference>
<dbReference type="STRING" id="200361.A0A453M289"/>
<dbReference type="InterPro" id="IPR010400">
    <property type="entry name" value="PITH_dom"/>
</dbReference>
<feature type="domain" description="PITH" evidence="3">
    <location>
        <begin position="139"/>
        <end position="311"/>
    </location>
</feature>
<accession>A0A453M289</accession>
<dbReference type="EnsemblPlants" id="AET5Gv21012900.3">
    <property type="protein sequence ID" value="AET5Gv21012900.3"/>
    <property type="gene ID" value="AET5Gv21012900"/>
</dbReference>
<feature type="compositionally biased region" description="Basic and acidic residues" evidence="2">
    <location>
        <begin position="50"/>
        <end position="61"/>
    </location>
</feature>
<reference evidence="4" key="3">
    <citation type="journal article" date="2017" name="Nature">
        <title>Genome sequence of the progenitor of the wheat D genome Aegilops tauschii.</title>
        <authorList>
            <person name="Luo M.C."/>
            <person name="Gu Y.Q."/>
            <person name="Puiu D."/>
            <person name="Wang H."/>
            <person name="Twardziok S.O."/>
            <person name="Deal K.R."/>
            <person name="Huo N."/>
            <person name="Zhu T."/>
            <person name="Wang L."/>
            <person name="Wang Y."/>
            <person name="McGuire P.E."/>
            <person name="Liu S."/>
            <person name="Long H."/>
            <person name="Ramasamy R.K."/>
            <person name="Rodriguez J.C."/>
            <person name="Van S.L."/>
            <person name="Yuan L."/>
            <person name="Wang Z."/>
            <person name="Xia Z."/>
            <person name="Xiao L."/>
            <person name="Anderson O.D."/>
            <person name="Ouyang S."/>
            <person name="Liang Y."/>
            <person name="Zimin A.V."/>
            <person name="Pertea G."/>
            <person name="Qi P."/>
            <person name="Bennetzen J.L."/>
            <person name="Dai X."/>
            <person name="Dawson M.W."/>
            <person name="Muller H.G."/>
            <person name="Kugler K."/>
            <person name="Rivarola-Duarte L."/>
            <person name="Spannagl M."/>
            <person name="Mayer K.F.X."/>
            <person name="Lu F.H."/>
            <person name="Bevan M.W."/>
            <person name="Leroy P."/>
            <person name="Li P."/>
            <person name="You F.M."/>
            <person name="Sun Q."/>
            <person name="Liu Z."/>
            <person name="Lyons E."/>
            <person name="Wicker T."/>
            <person name="Salzberg S.L."/>
            <person name="Devos K.M."/>
            <person name="Dvorak J."/>
        </authorList>
    </citation>
    <scope>NUCLEOTIDE SEQUENCE [LARGE SCALE GENOMIC DNA]</scope>
    <source>
        <strain evidence="4">cv. AL8/78</strain>
    </source>
</reference>
<dbReference type="SUPFAM" id="SSF49785">
    <property type="entry name" value="Galactose-binding domain-like"/>
    <property type="match status" value="1"/>
</dbReference>
<dbReference type="InterPro" id="IPR037047">
    <property type="entry name" value="PITH_dom_sf"/>
</dbReference>
<dbReference type="Gene3D" id="2.60.120.470">
    <property type="entry name" value="PITH domain"/>
    <property type="match status" value="1"/>
</dbReference>
<evidence type="ECO:0000313" key="5">
    <source>
        <dbReference type="Proteomes" id="UP000015105"/>
    </source>
</evidence>
<protein>
    <recommendedName>
        <fullName evidence="3">PITH domain-containing protein</fullName>
    </recommendedName>
</protein>
<dbReference type="Pfam" id="PF06201">
    <property type="entry name" value="PITH"/>
    <property type="match status" value="1"/>
</dbReference>
<dbReference type="InterPro" id="IPR008979">
    <property type="entry name" value="Galactose-bd-like_sf"/>
</dbReference>
<reference evidence="4" key="5">
    <citation type="journal article" date="2021" name="G3 (Bethesda)">
        <title>Aegilops tauschii genome assembly Aet v5.0 features greater sequence contiguity and improved annotation.</title>
        <authorList>
            <person name="Wang L."/>
            <person name="Zhu T."/>
            <person name="Rodriguez J.C."/>
            <person name="Deal K.R."/>
            <person name="Dubcovsky J."/>
            <person name="McGuire P.E."/>
            <person name="Lux T."/>
            <person name="Spannagl M."/>
            <person name="Mayer K.F.X."/>
            <person name="Baldrich P."/>
            <person name="Meyers B.C."/>
            <person name="Huo N."/>
            <person name="Gu Y.Q."/>
            <person name="Zhou H."/>
            <person name="Devos K.M."/>
            <person name="Bennetzen J.L."/>
            <person name="Unver T."/>
            <person name="Budak H."/>
            <person name="Gulick P.J."/>
            <person name="Galiba G."/>
            <person name="Kalapos B."/>
            <person name="Nelson D.R."/>
            <person name="Li P."/>
            <person name="You F.M."/>
            <person name="Luo M.C."/>
            <person name="Dvorak J."/>
        </authorList>
    </citation>
    <scope>NUCLEOTIDE SEQUENCE [LARGE SCALE GENOMIC DNA]</scope>
    <source>
        <strain evidence="4">cv. AL8/78</strain>
    </source>
</reference>
<dbReference type="PANTHER" id="PTHR12175">
    <property type="entry name" value="AD039 HT014 THIOREDOXIN FAMILY TRP26"/>
    <property type="match status" value="1"/>
</dbReference>
<evidence type="ECO:0000259" key="3">
    <source>
        <dbReference type="PROSITE" id="PS51532"/>
    </source>
</evidence>
<name>A0A453M289_AEGTS</name>
<comment type="similarity">
    <text evidence="1">Belongs to the PITHD1 family.</text>
</comment>
<keyword evidence="5" id="KW-1185">Reference proteome</keyword>
<dbReference type="Gramene" id="AET5Gv21012900.3">
    <property type="protein sequence ID" value="AET5Gv21012900.3"/>
    <property type="gene ID" value="AET5Gv21012900"/>
</dbReference>
<organism evidence="4 5">
    <name type="scientific">Aegilops tauschii subsp. strangulata</name>
    <name type="common">Goatgrass</name>
    <dbReference type="NCBI Taxonomy" id="200361"/>
    <lineage>
        <taxon>Eukaryota</taxon>
        <taxon>Viridiplantae</taxon>
        <taxon>Streptophyta</taxon>
        <taxon>Embryophyta</taxon>
        <taxon>Tracheophyta</taxon>
        <taxon>Spermatophyta</taxon>
        <taxon>Magnoliopsida</taxon>
        <taxon>Liliopsida</taxon>
        <taxon>Poales</taxon>
        <taxon>Poaceae</taxon>
        <taxon>BOP clade</taxon>
        <taxon>Pooideae</taxon>
        <taxon>Triticodae</taxon>
        <taxon>Triticeae</taxon>
        <taxon>Triticinae</taxon>
        <taxon>Aegilops</taxon>
    </lineage>
</organism>
<feature type="region of interest" description="Disordered" evidence="2">
    <location>
        <begin position="40"/>
        <end position="126"/>
    </location>
</feature>
<reference evidence="4" key="4">
    <citation type="submission" date="2019-03" db="UniProtKB">
        <authorList>
            <consortium name="EnsemblPlants"/>
        </authorList>
    </citation>
    <scope>IDENTIFICATION</scope>
</reference>
<proteinExistence type="inferred from homology"/>
<reference evidence="5" key="2">
    <citation type="journal article" date="2017" name="Nat. Plants">
        <title>The Aegilops tauschii genome reveals multiple impacts of transposons.</title>
        <authorList>
            <person name="Zhao G."/>
            <person name="Zou C."/>
            <person name="Li K."/>
            <person name="Wang K."/>
            <person name="Li T."/>
            <person name="Gao L."/>
            <person name="Zhang X."/>
            <person name="Wang H."/>
            <person name="Yang Z."/>
            <person name="Liu X."/>
            <person name="Jiang W."/>
            <person name="Mao L."/>
            <person name="Kong X."/>
            <person name="Jiao Y."/>
            <person name="Jia J."/>
        </authorList>
    </citation>
    <scope>NUCLEOTIDE SEQUENCE [LARGE SCALE GENOMIC DNA]</scope>
    <source>
        <strain evidence="5">cv. AL8/78</strain>
    </source>
</reference>
<evidence type="ECO:0000256" key="1">
    <source>
        <dbReference type="ARBA" id="ARBA00025788"/>
    </source>
</evidence>
<evidence type="ECO:0000256" key="2">
    <source>
        <dbReference type="SAM" id="MobiDB-lite"/>
    </source>
</evidence>